<reference evidence="3" key="1">
    <citation type="journal article" date="2019" name="Int. J. Syst. Evol. Microbiol.">
        <title>The Global Catalogue of Microorganisms (GCM) 10K type strain sequencing project: providing services to taxonomists for standard genome sequencing and annotation.</title>
        <authorList>
            <consortium name="The Broad Institute Genomics Platform"/>
            <consortium name="The Broad Institute Genome Sequencing Center for Infectious Disease"/>
            <person name="Wu L."/>
            <person name="Ma J."/>
        </authorList>
    </citation>
    <scope>NUCLEOTIDE SEQUENCE [LARGE SCALE GENOMIC DNA]</scope>
    <source>
        <strain evidence="3">NCAIM B.02333</strain>
    </source>
</reference>
<dbReference type="Proteomes" id="UP001595685">
    <property type="component" value="Unassembled WGS sequence"/>
</dbReference>
<organism evidence="2 3">
    <name type="scientific">Aquipuribacter hungaricus</name>
    <dbReference type="NCBI Taxonomy" id="545624"/>
    <lineage>
        <taxon>Bacteria</taxon>
        <taxon>Bacillati</taxon>
        <taxon>Actinomycetota</taxon>
        <taxon>Actinomycetes</taxon>
        <taxon>Micrococcales</taxon>
        <taxon>Intrasporangiaceae</taxon>
        <taxon>Aquipuribacter</taxon>
    </lineage>
</organism>
<feature type="region of interest" description="Disordered" evidence="1">
    <location>
        <begin position="1"/>
        <end position="56"/>
    </location>
</feature>
<evidence type="ECO:0000256" key="1">
    <source>
        <dbReference type="SAM" id="MobiDB-lite"/>
    </source>
</evidence>
<dbReference type="Pfam" id="PF16259">
    <property type="entry name" value="DUF4913"/>
    <property type="match status" value="1"/>
</dbReference>
<keyword evidence="3" id="KW-1185">Reference proteome</keyword>
<gene>
    <name evidence="2" type="ORF">ACFOLH_18570</name>
</gene>
<proteinExistence type="predicted"/>
<dbReference type="EMBL" id="JBHRWW010000021">
    <property type="protein sequence ID" value="MFC3690357.1"/>
    <property type="molecule type" value="Genomic_DNA"/>
</dbReference>
<name>A0ABV7WMW2_9MICO</name>
<dbReference type="InterPro" id="IPR032584">
    <property type="entry name" value="DUF4913"/>
</dbReference>
<protein>
    <submittedName>
        <fullName evidence="2">DUF4913 domain-containing protein</fullName>
    </submittedName>
</protein>
<comment type="caution">
    <text evidence="2">The sequence shown here is derived from an EMBL/GenBank/DDBJ whole genome shotgun (WGS) entry which is preliminary data.</text>
</comment>
<evidence type="ECO:0000313" key="3">
    <source>
        <dbReference type="Proteomes" id="UP001595685"/>
    </source>
</evidence>
<accession>A0ABV7WMW2</accession>
<evidence type="ECO:0000313" key="2">
    <source>
        <dbReference type="EMBL" id="MFC3690357.1"/>
    </source>
</evidence>
<sequence length="168" mass="18379">MTAGADLGSSPVATVTDDPIGDPAGVGQGGWGATDEWAEDTGAGPEPADTASPEEDAPQLYFPTVEVFVRELLAPTYRRSLDGRHRTWCPQWWRHAEAIVRLDALWRAWEHLRLEPALGISVWLRDHADPHMATLLDPDGPFKGCSPEKGHDARLKPLPCDEPPVGLF</sequence>
<dbReference type="RefSeq" id="WP_340290460.1">
    <property type="nucleotide sequence ID" value="NZ_JBBEOI010000019.1"/>
</dbReference>